<proteinExistence type="predicted"/>
<name>A0A1G9LCS5_9FLAO</name>
<feature type="coiled-coil region" evidence="1">
    <location>
        <begin position="127"/>
        <end position="154"/>
    </location>
</feature>
<keyword evidence="1" id="KW-0175">Coiled coil</keyword>
<dbReference type="OrthoDB" id="893017at2"/>
<dbReference type="Proteomes" id="UP000199440">
    <property type="component" value="Unassembled WGS sequence"/>
</dbReference>
<sequence length="189" mass="21626">MKLFSRFFEKGNKNDLSVQSQNISDGTSPTIIPSRELFIDTDPPAQLIETFNTKEGKIQSFLKEDYMSRGQYDGYTKHSNQALMIYKRKIKSEFLFIVDQLIQEKQQRKLKSINTLVEVSGISDSIKSQLENVVKALDSAIANLEKQKALSVEEEGWVMPALHTYHLGFMQGLEDYLAEKELFNTHLGI</sequence>
<evidence type="ECO:0000256" key="1">
    <source>
        <dbReference type="SAM" id="Coils"/>
    </source>
</evidence>
<evidence type="ECO:0000313" key="2">
    <source>
        <dbReference type="EMBL" id="SDL59537.1"/>
    </source>
</evidence>
<dbReference type="EMBL" id="FNGV01000002">
    <property type="protein sequence ID" value="SDL59537.1"/>
    <property type="molecule type" value="Genomic_DNA"/>
</dbReference>
<keyword evidence="3" id="KW-1185">Reference proteome</keyword>
<protein>
    <submittedName>
        <fullName evidence="2">Uncharacterized protein</fullName>
    </submittedName>
</protein>
<evidence type="ECO:0000313" key="3">
    <source>
        <dbReference type="Proteomes" id="UP000199440"/>
    </source>
</evidence>
<gene>
    <name evidence="2" type="ORF">SAMN04488514_1025</name>
</gene>
<dbReference type="RefSeq" id="WP_089886270.1">
    <property type="nucleotide sequence ID" value="NZ_FNGV01000002.1"/>
</dbReference>
<accession>A0A1G9LCS5</accession>
<organism evidence="2 3">
    <name type="scientific">Kriegella aquimaris</name>
    <dbReference type="NCBI Taxonomy" id="192904"/>
    <lineage>
        <taxon>Bacteria</taxon>
        <taxon>Pseudomonadati</taxon>
        <taxon>Bacteroidota</taxon>
        <taxon>Flavobacteriia</taxon>
        <taxon>Flavobacteriales</taxon>
        <taxon>Flavobacteriaceae</taxon>
        <taxon>Kriegella</taxon>
    </lineage>
</organism>
<reference evidence="2 3" key="1">
    <citation type="submission" date="2016-10" db="EMBL/GenBank/DDBJ databases">
        <authorList>
            <person name="de Groot N.N."/>
        </authorList>
    </citation>
    <scope>NUCLEOTIDE SEQUENCE [LARGE SCALE GENOMIC DNA]</scope>
    <source>
        <strain evidence="2 3">DSM 19886</strain>
    </source>
</reference>
<dbReference type="STRING" id="192904.SAMN04488514_1025"/>
<dbReference type="AlphaFoldDB" id="A0A1G9LCS5"/>